<dbReference type="EMBL" id="BKCJ010005417">
    <property type="protein sequence ID" value="GEU66626.1"/>
    <property type="molecule type" value="Genomic_DNA"/>
</dbReference>
<evidence type="ECO:0000256" key="1">
    <source>
        <dbReference type="SAM" id="MobiDB-lite"/>
    </source>
</evidence>
<proteinExistence type="predicted"/>
<organism evidence="2">
    <name type="scientific">Tanacetum cinerariifolium</name>
    <name type="common">Dalmatian daisy</name>
    <name type="synonym">Chrysanthemum cinerariifolium</name>
    <dbReference type="NCBI Taxonomy" id="118510"/>
    <lineage>
        <taxon>Eukaryota</taxon>
        <taxon>Viridiplantae</taxon>
        <taxon>Streptophyta</taxon>
        <taxon>Embryophyta</taxon>
        <taxon>Tracheophyta</taxon>
        <taxon>Spermatophyta</taxon>
        <taxon>Magnoliopsida</taxon>
        <taxon>eudicotyledons</taxon>
        <taxon>Gunneridae</taxon>
        <taxon>Pentapetalae</taxon>
        <taxon>asterids</taxon>
        <taxon>campanulids</taxon>
        <taxon>Asterales</taxon>
        <taxon>Asteraceae</taxon>
        <taxon>Asteroideae</taxon>
        <taxon>Anthemideae</taxon>
        <taxon>Anthemidinae</taxon>
        <taxon>Tanacetum</taxon>
    </lineage>
</organism>
<reference evidence="2" key="1">
    <citation type="journal article" date="2019" name="Sci. Rep.">
        <title>Draft genome of Tanacetum cinerariifolium, the natural source of mosquito coil.</title>
        <authorList>
            <person name="Yamashiro T."/>
            <person name="Shiraishi A."/>
            <person name="Satake H."/>
            <person name="Nakayama K."/>
        </authorList>
    </citation>
    <scope>NUCLEOTIDE SEQUENCE</scope>
</reference>
<dbReference type="CDD" id="cd09272">
    <property type="entry name" value="RNase_HI_RT_Ty1"/>
    <property type="match status" value="1"/>
</dbReference>
<feature type="compositionally biased region" description="Polar residues" evidence="1">
    <location>
        <begin position="110"/>
        <end position="138"/>
    </location>
</feature>
<dbReference type="AlphaFoldDB" id="A0A6L2LXY6"/>
<evidence type="ECO:0000313" key="2">
    <source>
        <dbReference type="EMBL" id="GEU66626.1"/>
    </source>
</evidence>
<comment type="caution">
    <text evidence="2">The sequence shown here is derived from an EMBL/GenBank/DDBJ whole genome shotgun (WGS) entry which is preliminary data.</text>
</comment>
<sequence length="767" mass="87583">MAVLKYYAKHNMITYLEKIEENAQFYEIVDFLLRSSIFYALTVSPDVCASFIEQFWKTTTFKPINNISQIHAKVAGKPVVITKASIRGDLLFDDVDEIDSVAEGEDLRTPTESQPTHSPTQPSAGDQPPLTESSSYHDSSQDPRVDLEGTDGTGGDQVNLPYDSPISSAHTSDRAEGSLNLEALYALCTNLSNRVLALETVKDAQAKEILTLKARIKKLEKRCKPSISHHRAWLRSMSLLSKKKKLSKRKSVSKQGRKNAKSGPTKDGIDKPDAELGEDMEYMDTKKALNEGRLSTVDTARQELSTAGPTTTPTTTTIFDDEEMTLEDTLIKLKDDKVKCVAFKDLESTYRPARSILTLKPLPTIDPKDKGKGVLEEPESAKKMTKSDFDAAQIARYEEIARQLEVELQAEVERERRREEQASMDYIANLYDEVQARIDADHELAVRWTHEEQEKYTVDERANQLNKKSFKDIQGLYMKEQELIADFVPIESEEDERMIRNINKKAKEESSDKEGIYYRIFRSDGSSRWIKTFSEMVTRFDRLDLVELYNLVMQRFKSTTPEGVDLIIWGDLKTMFEANTKDELWQNQEKWSLKSLSFYENYRVHILILEDGTEIHMLAERSKELTSPKQTALGKDNLNSLIVDSLLKTIWLSMHHVIVMKHWLFQSKRLLAEEDSFQGTHKLGVELNTMAVNCDNQGTIHLSRNHVFHERTKHINVRYHFIREVLEAKTIKVLKMGTEHNDADALTKVVPGLKLQHCLELLNVGVG</sequence>
<protein>
    <submittedName>
        <fullName evidence="2">Retrovirus-related Pol polyprotein from transposon TNT 1-94</fullName>
    </submittedName>
</protein>
<accession>A0A6L2LXY6</accession>
<gene>
    <name evidence="2" type="ORF">Tci_038604</name>
</gene>
<feature type="region of interest" description="Disordered" evidence="1">
    <location>
        <begin position="368"/>
        <end position="387"/>
    </location>
</feature>
<feature type="region of interest" description="Disordered" evidence="1">
    <location>
        <begin position="242"/>
        <end position="274"/>
    </location>
</feature>
<name>A0A6L2LXY6_TANCI</name>
<feature type="compositionally biased region" description="Basic residues" evidence="1">
    <location>
        <begin position="242"/>
        <end position="260"/>
    </location>
</feature>
<feature type="region of interest" description="Disordered" evidence="1">
    <location>
        <begin position="104"/>
        <end position="173"/>
    </location>
</feature>